<proteinExistence type="predicted"/>
<dbReference type="AlphaFoldDB" id="A0A0L0SPL4"/>
<dbReference type="EMBL" id="GG745344">
    <property type="protein sequence ID" value="KNE64344.1"/>
    <property type="molecule type" value="Genomic_DNA"/>
</dbReference>
<dbReference type="Proteomes" id="UP000054350">
    <property type="component" value="Unassembled WGS sequence"/>
</dbReference>
<organism evidence="2 3">
    <name type="scientific">Allomyces macrogynus (strain ATCC 38327)</name>
    <name type="common">Allomyces javanicus var. macrogynus</name>
    <dbReference type="NCBI Taxonomy" id="578462"/>
    <lineage>
        <taxon>Eukaryota</taxon>
        <taxon>Fungi</taxon>
        <taxon>Fungi incertae sedis</taxon>
        <taxon>Blastocladiomycota</taxon>
        <taxon>Blastocladiomycetes</taxon>
        <taxon>Blastocladiales</taxon>
        <taxon>Blastocladiaceae</taxon>
        <taxon>Allomyces</taxon>
    </lineage>
</organism>
<dbReference type="CDD" id="cd23659">
    <property type="entry name" value="USP_At3g01520-like"/>
    <property type="match status" value="1"/>
</dbReference>
<dbReference type="STRING" id="578462.A0A0L0SPL4"/>
<dbReference type="PANTHER" id="PTHR31964:SF113">
    <property type="entry name" value="USPA DOMAIN-CONTAINING PROTEIN"/>
    <property type="match status" value="1"/>
</dbReference>
<accession>A0A0L0SPL4</accession>
<dbReference type="InterPro" id="IPR014729">
    <property type="entry name" value="Rossmann-like_a/b/a_fold"/>
</dbReference>
<feature type="domain" description="UspA" evidence="1">
    <location>
        <begin position="35"/>
        <end position="181"/>
    </location>
</feature>
<reference evidence="2 3" key="1">
    <citation type="submission" date="2009-11" db="EMBL/GenBank/DDBJ databases">
        <title>Annotation of Allomyces macrogynus ATCC 38327.</title>
        <authorList>
            <consortium name="The Broad Institute Genome Sequencing Platform"/>
            <person name="Russ C."/>
            <person name="Cuomo C."/>
            <person name="Burger G."/>
            <person name="Gray M.W."/>
            <person name="Holland P.W.H."/>
            <person name="King N."/>
            <person name="Lang F.B.F."/>
            <person name="Roger A.J."/>
            <person name="Ruiz-Trillo I."/>
            <person name="Young S.K."/>
            <person name="Zeng Q."/>
            <person name="Gargeya S."/>
            <person name="Fitzgerald M."/>
            <person name="Haas B."/>
            <person name="Abouelleil A."/>
            <person name="Alvarado L."/>
            <person name="Arachchi H.M."/>
            <person name="Berlin A."/>
            <person name="Chapman S.B."/>
            <person name="Gearin G."/>
            <person name="Goldberg J."/>
            <person name="Griggs A."/>
            <person name="Gujja S."/>
            <person name="Hansen M."/>
            <person name="Heiman D."/>
            <person name="Howarth C."/>
            <person name="Larimer J."/>
            <person name="Lui A."/>
            <person name="MacDonald P.J.P."/>
            <person name="McCowen C."/>
            <person name="Montmayeur A."/>
            <person name="Murphy C."/>
            <person name="Neiman D."/>
            <person name="Pearson M."/>
            <person name="Priest M."/>
            <person name="Roberts A."/>
            <person name="Saif S."/>
            <person name="Shea T."/>
            <person name="Sisk P."/>
            <person name="Stolte C."/>
            <person name="Sykes S."/>
            <person name="Wortman J."/>
            <person name="Nusbaum C."/>
            <person name="Birren B."/>
        </authorList>
    </citation>
    <scope>NUCLEOTIDE SEQUENCE [LARGE SCALE GENOMIC DNA]</scope>
    <source>
        <strain evidence="2 3">ATCC 38327</strain>
    </source>
</reference>
<name>A0A0L0SPL4_ALLM3</name>
<protein>
    <recommendedName>
        <fullName evidence="1">UspA domain-containing protein</fullName>
    </recommendedName>
</protein>
<dbReference type="VEuPathDB" id="FungiDB:AMAG_09370"/>
<dbReference type="Pfam" id="PF00582">
    <property type="entry name" value="Usp"/>
    <property type="match status" value="1"/>
</dbReference>
<evidence type="ECO:0000313" key="2">
    <source>
        <dbReference type="EMBL" id="KNE64344.1"/>
    </source>
</evidence>
<dbReference type="PRINTS" id="PR01438">
    <property type="entry name" value="UNVRSLSTRESS"/>
</dbReference>
<reference evidence="3" key="2">
    <citation type="submission" date="2009-11" db="EMBL/GenBank/DDBJ databases">
        <title>The Genome Sequence of Allomyces macrogynus strain ATCC 38327.</title>
        <authorList>
            <consortium name="The Broad Institute Genome Sequencing Platform"/>
            <person name="Russ C."/>
            <person name="Cuomo C."/>
            <person name="Shea T."/>
            <person name="Young S.K."/>
            <person name="Zeng Q."/>
            <person name="Koehrsen M."/>
            <person name="Haas B."/>
            <person name="Borodovsky M."/>
            <person name="Guigo R."/>
            <person name="Alvarado L."/>
            <person name="Berlin A."/>
            <person name="Borenstein D."/>
            <person name="Chen Z."/>
            <person name="Engels R."/>
            <person name="Freedman E."/>
            <person name="Gellesch M."/>
            <person name="Goldberg J."/>
            <person name="Griggs A."/>
            <person name="Gujja S."/>
            <person name="Heiman D."/>
            <person name="Hepburn T."/>
            <person name="Howarth C."/>
            <person name="Jen D."/>
            <person name="Larson L."/>
            <person name="Lewis B."/>
            <person name="Mehta T."/>
            <person name="Park D."/>
            <person name="Pearson M."/>
            <person name="Roberts A."/>
            <person name="Saif S."/>
            <person name="Shenoy N."/>
            <person name="Sisk P."/>
            <person name="Stolte C."/>
            <person name="Sykes S."/>
            <person name="Walk T."/>
            <person name="White J."/>
            <person name="Yandava C."/>
            <person name="Burger G."/>
            <person name="Gray M.W."/>
            <person name="Holland P.W.H."/>
            <person name="King N."/>
            <person name="Lang F.B.F."/>
            <person name="Roger A.J."/>
            <person name="Ruiz-Trillo I."/>
            <person name="Lander E."/>
            <person name="Nusbaum C."/>
        </authorList>
    </citation>
    <scope>NUCLEOTIDE SEQUENCE [LARGE SCALE GENOMIC DNA]</scope>
    <source>
        <strain evidence="3">ATCC 38327</strain>
    </source>
</reference>
<dbReference type="InterPro" id="IPR006015">
    <property type="entry name" value="Universal_stress_UspA"/>
</dbReference>
<dbReference type="InterPro" id="IPR006016">
    <property type="entry name" value="UspA"/>
</dbReference>
<evidence type="ECO:0000259" key="1">
    <source>
        <dbReference type="Pfam" id="PF00582"/>
    </source>
</evidence>
<evidence type="ECO:0000313" key="3">
    <source>
        <dbReference type="Proteomes" id="UP000054350"/>
    </source>
</evidence>
<sequence>MTNHPILRFQSVSEIADWTSTAAPLPEGGRPLAARRKIVLAYDTSRLGDEALQWTFDELLRDDEDHLVLVTAVEPTRWVASGLALLTQSEAEIRSQLARHESAVRAVQSAVTALCLRRGISTQTFFVEGDARDVILDVADRTHADVIVVGARGLGAVKRAVLGSTSQFVSQNATVPVVIVKQKKSAEEASAATAAEPVALPLERTKTCGTILDWISLKDKAIEKKLREDAPAADPVDEE</sequence>
<keyword evidence="3" id="KW-1185">Reference proteome</keyword>
<dbReference type="Gene3D" id="3.40.50.620">
    <property type="entry name" value="HUPs"/>
    <property type="match status" value="1"/>
</dbReference>
<dbReference type="eggNOG" id="ENOG502RXWD">
    <property type="taxonomic scope" value="Eukaryota"/>
</dbReference>
<dbReference type="PANTHER" id="PTHR31964">
    <property type="entry name" value="ADENINE NUCLEOTIDE ALPHA HYDROLASES-LIKE SUPERFAMILY PROTEIN"/>
    <property type="match status" value="1"/>
</dbReference>
<gene>
    <name evidence="2" type="ORF">AMAG_09370</name>
</gene>
<dbReference type="OrthoDB" id="843225at2759"/>
<dbReference type="OMA" id="ACTNDSI"/>
<dbReference type="SUPFAM" id="SSF52402">
    <property type="entry name" value="Adenine nucleotide alpha hydrolases-like"/>
    <property type="match status" value="1"/>
</dbReference>